<evidence type="ECO:0000256" key="12">
    <source>
        <dbReference type="ARBA" id="ARBA00023306"/>
    </source>
</evidence>
<evidence type="ECO:0000313" key="24">
    <source>
        <dbReference type="Proteomes" id="UP000008221"/>
    </source>
</evidence>
<dbReference type="InterPro" id="IPR018365">
    <property type="entry name" value="Cell_cycle_FtsW-rel_CS"/>
</dbReference>
<feature type="transmembrane region" description="Helical" evidence="22">
    <location>
        <begin position="276"/>
        <end position="302"/>
    </location>
</feature>
<dbReference type="AlphaFoldDB" id="A0LTM2"/>
<dbReference type="PROSITE" id="PS00428">
    <property type="entry name" value="FTSW_RODA_SPOVE"/>
    <property type="match status" value="1"/>
</dbReference>
<comment type="similarity">
    <text evidence="16">Belongs to the SEDS family. FtsW subfamily.</text>
</comment>
<dbReference type="GO" id="GO:0015648">
    <property type="term" value="F:lipid-linked peptidoglycan transporter activity"/>
    <property type="evidence" value="ECO:0007669"/>
    <property type="project" value="TreeGrafter"/>
</dbReference>
<feature type="transmembrane region" description="Helical" evidence="22">
    <location>
        <begin position="323"/>
        <end position="345"/>
    </location>
</feature>
<dbReference type="Pfam" id="PF01098">
    <property type="entry name" value="FTSW_RODA_SPOVE"/>
    <property type="match status" value="1"/>
</dbReference>
<evidence type="ECO:0000256" key="16">
    <source>
        <dbReference type="ARBA" id="ARBA00038053"/>
    </source>
</evidence>
<dbReference type="InParanoid" id="A0LTM2"/>
<keyword evidence="7 22" id="KW-0812">Transmembrane</keyword>
<dbReference type="GO" id="GO:0009252">
    <property type="term" value="P:peptidoglycan biosynthetic process"/>
    <property type="evidence" value="ECO:0007669"/>
    <property type="project" value="UniProtKB-KW"/>
</dbReference>
<comment type="function">
    <text evidence="21">Peptidoglycan polymerase that is essential for cell division.</text>
</comment>
<protein>
    <recommendedName>
        <fullName evidence="17">Probable peptidoglycan glycosyltransferase FtsW</fullName>
        <ecNumber evidence="19">2.4.99.28</ecNumber>
    </recommendedName>
    <alternativeName>
        <fullName evidence="18">Cell division protein FtsW</fullName>
    </alternativeName>
    <alternativeName>
        <fullName evidence="15">Cell wall polymerase</fullName>
    </alternativeName>
    <alternativeName>
        <fullName evidence="14">Peptidoglycan polymerase</fullName>
    </alternativeName>
</protein>
<dbReference type="GO" id="GO:0005886">
    <property type="term" value="C:plasma membrane"/>
    <property type="evidence" value="ECO:0007669"/>
    <property type="project" value="UniProtKB-SubCell"/>
</dbReference>
<dbReference type="GO" id="GO:0071555">
    <property type="term" value="P:cell wall organization"/>
    <property type="evidence" value="ECO:0007669"/>
    <property type="project" value="UniProtKB-KW"/>
</dbReference>
<feature type="transmembrane region" description="Helical" evidence="22">
    <location>
        <begin position="152"/>
        <end position="171"/>
    </location>
</feature>
<dbReference type="eggNOG" id="COG0772">
    <property type="taxonomic scope" value="Bacteria"/>
</dbReference>
<evidence type="ECO:0000256" key="15">
    <source>
        <dbReference type="ARBA" id="ARBA00033270"/>
    </source>
</evidence>
<evidence type="ECO:0000256" key="11">
    <source>
        <dbReference type="ARBA" id="ARBA00023136"/>
    </source>
</evidence>
<dbReference type="EMBL" id="CP000481">
    <property type="protein sequence ID" value="ABK52782.1"/>
    <property type="molecule type" value="Genomic_DNA"/>
</dbReference>
<feature type="transmembrane region" description="Helical" evidence="22">
    <location>
        <begin position="20"/>
        <end position="40"/>
    </location>
</feature>
<keyword evidence="24" id="KW-1185">Reference proteome</keyword>
<keyword evidence="11 22" id="KW-0472">Membrane</keyword>
<evidence type="ECO:0000256" key="2">
    <source>
        <dbReference type="ARBA" id="ARBA00004752"/>
    </source>
</evidence>
<evidence type="ECO:0000256" key="3">
    <source>
        <dbReference type="ARBA" id="ARBA00022475"/>
    </source>
</evidence>
<name>A0LTM2_ACIC1</name>
<proteinExistence type="inferred from homology"/>
<evidence type="ECO:0000256" key="5">
    <source>
        <dbReference type="ARBA" id="ARBA00022676"/>
    </source>
</evidence>
<dbReference type="PANTHER" id="PTHR30474">
    <property type="entry name" value="CELL CYCLE PROTEIN"/>
    <property type="match status" value="1"/>
</dbReference>
<dbReference type="PANTHER" id="PTHR30474:SF2">
    <property type="entry name" value="PEPTIDOGLYCAN GLYCOSYLTRANSFERASE FTSW-RELATED"/>
    <property type="match status" value="1"/>
</dbReference>
<dbReference type="InterPro" id="IPR013437">
    <property type="entry name" value="FtsW"/>
</dbReference>
<dbReference type="GO" id="GO:0008955">
    <property type="term" value="F:peptidoglycan glycosyltransferase activity"/>
    <property type="evidence" value="ECO:0007669"/>
    <property type="project" value="UniProtKB-EC"/>
</dbReference>
<dbReference type="InterPro" id="IPR001182">
    <property type="entry name" value="FtsW/RodA"/>
</dbReference>
<dbReference type="GO" id="GO:0032153">
    <property type="term" value="C:cell division site"/>
    <property type="evidence" value="ECO:0007669"/>
    <property type="project" value="TreeGrafter"/>
</dbReference>
<keyword evidence="5" id="KW-0328">Glycosyltransferase</keyword>
<comment type="pathway">
    <text evidence="2">Cell wall biogenesis; peptidoglycan biosynthesis.</text>
</comment>
<evidence type="ECO:0000256" key="8">
    <source>
        <dbReference type="ARBA" id="ARBA00022960"/>
    </source>
</evidence>
<dbReference type="RefSeq" id="WP_011719845.1">
    <property type="nucleotide sequence ID" value="NC_008578.1"/>
</dbReference>
<feature type="transmembrane region" description="Helical" evidence="22">
    <location>
        <begin position="84"/>
        <end position="106"/>
    </location>
</feature>
<evidence type="ECO:0000256" key="10">
    <source>
        <dbReference type="ARBA" id="ARBA00022989"/>
    </source>
</evidence>
<keyword evidence="3" id="KW-1003">Cell membrane</keyword>
<comment type="catalytic activity">
    <reaction evidence="20">
        <text>[GlcNAc-(1-&gt;4)-Mur2Ac(oyl-L-Ala-gamma-D-Glu-L-Lys-D-Ala-D-Ala)](n)-di-trans,octa-cis-undecaprenyl diphosphate + beta-D-GlcNAc-(1-&gt;4)-Mur2Ac(oyl-L-Ala-gamma-D-Glu-L-Lys-D-Ala-D-Ala)-di-trans,octa-cis-undecaprenyl diphosphate = [GlcNAc-(1-&gt;4)-Mur2Ac(oyl-L-Ala-gamma-D-Glu-L-Lys-D-Ala-D-Ala)](n+1)-di-trans,octa-cis-undecaprenyl diphosphate + di-trans,octa-cis-undecaprenyl diphosphate + H(+)</text>
        <dbReference type="Rhea" id="RHEA:23708"/>
        <dbReference type="Rhea" id="RHEA-COMP:9602"/>
        <dbReference type="Rhea" id="RHEA-COMP:9603"/>
        <dbReference type="ChEBI" id="CHEBI:15378"/>
        <dbReference type="ChEBI" id="CHEBI:58405"/>
        <dbReference type="ChEBI" id="CHEBI:60033"/>
        <dbReference type="ChEBI" id="CHEBI:78435"/>
        <dbReference type="EC" id="2.4.99.28"/>
    </reaction>
</comment>
<keyword evidence="6" id="KW-0808">Transferase</keyword>
<evidence type="ECO:0000256" key="14">
    <source>
        <dbReference type="ARBA" id="ARBA00032370"/>
    </source>
</evidence>
<comment type="subcellular location">
    <subcellularLocation>
        <location evidence="1">Cell membrane</location>
        <topology evidence="1">Multi-pass membrane protein</topology>
    </subcellularLocation>
</comment>
<gene>
    <name evidence="23" type="ordered locus">Acel_1009</name>
</gene>
<feature type="transmembrane region" description="Helical" evidence="22">
    <location>
        <begin position="199"/>
        <end position="216"/>
    </location>
</feature>
<dbReference type="HOGENOM" id="CLU_029243_0_2_11"/>
<dbReference type="GO" id="GO:0008360">
    <property type="term" value="P:regulation of cell shape"/>
    <property type="evidence" value="ECO:0007669"/>
    <property type="project" value="UniProtKB-KW"/>
</dbReference>
<sequence>MNQSAVNQVVRLPLLGRPFASVYLVAACTALLTGFGLVMVWSASYVEGTKVSLAIAEKQAVWVGLGLPLLLIATFTPVRLIRAFAYPLLLATLVLLAAVLVPHLGVSINGARRWLAVGGITVQPSEIAKLALVVWGADLLARKQSKGTLNRYRHLLIPLLPVTGLVIAFVIKERDLGTALVLIAIVIALLWAIGTPLRIFVLLVAGAALGVGYLAVSEPYRLQRLLSFGDPFSDFHNTGWQASQGRYALGAGGWWGLGLGNSKEKWGYLPQAHNDFIFAIIGEELGLIGSLAVLAVFAVLAYAGIRVAQRSRDTFHRLAATGITAWLTVQALVNIGAVIGLLPITGIPLPLISAGGSSLLPTMAALGVLLSLARHEPAAVRARAARAPGRVRRVLSRLQPGPWPAADSARG</sequence>
<dbReference type="NCBIfam" id="TIGR02614">
    <property type="entry name" value="ftsW"/>
    <property type="match status" value="1"/>
</dbReference>
<evidence type="ECO:0000256" key="21">
    <source>
        <dbReference type="ARBA" id="ARBA00049966"/>
    </source>
</evidence>
<evidence type="ECO:0000256" key="19">
    <source>
        <dbReference type="ARBA" id="ARBA00044770"/>
    </source>
</evidence>
<evidence type="ECO:0000256" key="13">
    <source>
        <dbReference type="ARBA" id="ARBA00023316"/>
    </source>
</evidence>
<evidence type="ECO:0000313" key="23">
    <source>
        <dbReference type="EMBL" id="ABK52782.1"/>
    </source>
</evidence>
<keyword evidence="13" id="KW-0961">Cell wall biogenesis/degradation</keyword>
<evidence type="ECO:0000256" key="6">
    <source>
        <dbReference type="ARBA" id="ARBA00022679"/>
    </source>
</evidence>
<keyword evidence="4 23" id="KW-0132">Cell division</keyword>
<dbReference type="STRING" id="351607.Acel_1009"/>
<evidence type="ECO:0000256" key="22">
    <source>
        <dbReference type="SAM" id="Phobius"/>
    </source>
</evidence>
<dbReference type="OrthoDB" id="9812661at2"/>
<dbReference type="Proteomes" id="UP000008221">
    <property type="component" value="Chromosome"/>
</dbReference>
<evidence type="ECO:0000256" key="1">
    <source>
        <dbReference type="ARBA" id="ARBA00004651"/>
    </source>
</evidence>
<dbReference type="EC" id="2.4.99.28" evidence="19"/>
<dbReference type="FunCoup" id="A0LTM2">
    <property type="interactions" value="44"/>
</dbReference>
<keyword evidence="8" id="KW-0133">Cell shape</keyword>
<feature type="transmembrane region" description="Helical" evidence="22">
    <location>
        <begin position="60"/>
        <end position="78"/>
    </location>
</feature>
<feature type="transmembrane region" description="Helical" evidence="22">
    <location>
        <begin position="177"/>
        <end position="194"/>
    </location>
</feature>
<organism evidence="23 24">
    <name type="scientific">Acidothermus cellulolyticus (strain ATCC 43068 / DSM 8971 / 11B)</name>
    <dbReference type="NCBI Taxonomy" id="351607"/>
    <lineage>
        <taxon>Bacteria</taxon>
        <taxon>Bacillati</taxon>
        <taxon>Actinomycetota</taxon>
        <taxon>Actinomycetes</taxon>
        <taxon>Acidothermales</taxon>
        <taxon>Acidothermaceae</taxon>
        <taxon>Acidothermus</taxon>
    </lineage>
</organism>
<accession>A0LTM2</accession>
<dbReference type="GO" id="GO:0051301">
    <property type="term" value="P:cell division"/>
    <property type="evidence" value="ECO:0007669"/>
    <property type="project" value="UniProtKB-KW"/>
</dbReference>
<keyword evidence="12" id="KW-0131">Cell cycle</keyword>
<evidence type="ECO:0000256" key="9">
    <source>
        <dbReference type="ARBA" id="ARBA00022984"/>
    </source>
</evidence>
<evidence type="ECO:0000256" key="18">
    <source>
        <dbReference type="ARBA" id="ARBA00041418"/>
    </source>
</evidence>
<reference evidence="23 24" key="1">
    <citation type="journal article" date="2009" name="Genome Res.">
        <title>Complete genome of the cellulolytic thermophile Acidothermus cellulolyticus 11B provides insights into its ecophysiological and evolutionary adaptations.</title>
        <authorList>
            <person name="Barabote R.D."/>
            <person name="Xie G."/>
            <person name="Leu D.H."/>
            <person name="Normand P."/>
            <person name="Necsulea A."/>
            <person name="Daubin V."/>
            <person name="Medigue C."/>
            <person name="Adney W.S."/>
            <person name="Xu X.C."/>
            <person name="Lapidus A."/>
            <person name="Parales R.E."/>
            <person name="Detter C."/>
            <person name="Pujic P."/>
            <person name="Bruce D."/>
            <person name="Lavire C."/>
            <person name="Challacombe J.F."/>
            <person name="Brettin T.S."/>
            <person name="Berry A.M."/>
        </authorList>
    </citation>
    <scope>NUCLEOTIDE SEQUENCE [LARGE SCALE GENOMIC DNA]</scope>
    <source>
        <strain evidence="24">ATCC 43068 / DSM 8971 / 11B</strain>
    </source>
</reference>
<keyword evidence="9" id="KW-0573">Peptidoglycan synthesis</keyword>
<feature type="transmembrane region" description="Helical" evidence="22">
    <location>
        <begin position="351"/>
        <end position="373"/>
    </location>
</feature>
<evidence type="ECO:0000256" key="20">
    <source>
        <dbReference type="ARBA" id="ARBA00049902"/>
    </source>
</evidence>
<keyword evidence="10 22" id="KW-1133">Transmembrane helix</keyword>
<evidence type="ECO:0000256" key="4">
    <source>
        <dbReference type="ARBA" id="ARBA00022618"/>
    </source>
</evidence>
<evidence type="ECO:0000256" key="7">
    <source>
        <dbReference type="ARBA" id="ARBA00022692"/>
    </source>
</evidence>
<evidence type="ECO:0000256" key="17">
    <source>
        <dbReference type="ARBA" id="ARBA00041185"/>
    </source>
</evidence>
<dbReference type="KEGG" id="ace:Acel_1009"/>